<keyword evidence="4" id="KW-0378">Hydrolase</keyword>
<evidence type="ECO:0000259" key="5">
    <source>
        <dbReference type="Pfam" id="PF01425"/>
    </source>
</evidence>
<dbReference type="Gene3D" id="3.90.1300.10">
    <property type="entry name" value="Amidase signature (AS) domain"/>
    <property type="match status" value="1"/>
</dbReference>
<dbReference type="EMBL" id="JBFTWV010000012">
    <property type="protein sequence ID" value="KAL2798616.1"/>
    <property type="molecule type" value="Genomic_DNA"/>
</dbReference>
<evidence type="ECO:0000256" key="4">
    <source>
        <dbReference type="ARBA" id="ARBA00022801"/>
    </source>
</evidence>
<dbReference type="PANTHER" id="PTHR46072:SF5">
    <property type="entry name" value="GENERAL AMIDASE-C"/>
    <property type="match status" value="1"/>
</dbReference>
<sequence length="553" mass="60066">MTSQHDWKSLLAAKKADQASRIPAEWKLPEEITSLVSPESSASAFDLFRKTSILTQLEHEITEKYDATSLLGRIAVGHFTALEVTTAFCKRAAIAHQLTNCLTEIFFDKAIKRAIECDEYLRENGKPIGPLHGLPISVKDLFMVEGEASTIGFVSYLARPPATHNSVLIQMLLDAGAILFCKTNVPQRLFVCESRNNVFGTTLNPHRLSLTSGGSSSGEGALVGFRGSLLGAGSDIGGSVRGPSLCCGVYGFKPSANRLPWAGQQELIPSGWPGVVPSVGPHAVSARDLTLFTRNIIAREPWHLDAAALPIVWRDVPRKETLNIGVWLGDSQIPVTPPVLRTLKAAAERLAAAGNQVKFVECPSLVELLDSASLGYKLDTSGTMESILATGGEEPIQAVQLLAALQAGEPIDLDSVWKFNRGREIFLQKWAKVWKENALDVLICPGSRQVAPAHNHYGVPVYTIPWNFLDFPASVIPFGKVDKSLDNAPFESGVYPLRYDVDTVDGAPCSVQVVGWRYMDEETLSATELISEILHGREELGEESHGAPRPSVL</sequence>
<accession>A0ABR4GI59</accession>
<dbReference type="PIRSF" id="PIRSF001221">
    <property type="entry name" value="Amidase_fungi"/>
    <property type="match status" value="1"/>
</dbReference>
<proteinExistence type="inferred from homology"/>
<evidence type="ECO:0000256" key="1">
    <source>
        <dbReference type="ARBA" id="ARBA00001311"/>
    </source>
</evidence>
<gene>
    <name evidence="6" type="ORF">BJX66DRAFT_346857</name>
</gene>
<dbReference type="InterPro" id="IPR023631">
    <property type="entry name" value="Amidase_dom"/>
</dbReference>
<name>A0ABR4GI59_9EURO</name>
<protein>
    <recommendedName>
        <fullName evidence="3">amidase</fullName>
        <ecNumber evidence="3">3.5.1.4</ecNumber>
    </recommendedName>
</protein>
<dbReference type="Proteomes" id="UP001610563">
    <property type="component" value="Unassembled WGS sequence"/>
</dbReference>
<comment type="similarity">
    <text evidence="2">Belongs to the amidase family.</text>
</comment>
<comment type="caution">
    <text evidence="6">The sequence shown here is derived from an EMBL/GenBank/DDBJ whole genome shotgun (WGS) entry which is preliminary data.</text>
</comment>
<reference evidence="6 7" key="1">
    <citation type="submission" date="2024-07" db="EMBL/GenBank/DDBJ databases">
        <title>Section-level genome sequencing and comparative genomics of Aspergillus sections Usti and Cavernicolus.</title>
        <authorList>
            <consortium name="Lawrence Berkeley National Laboratory"/>
            <person name="Nybo J.L."/>
            <person name="Vesth T.C."/>
            <person name="Theobald S."/>
            <person name="Frisvad J.C."/>
            <person name="Larsen T.O."/>
            <person name="Kjaerboelling I."/>
            <person name="Rothschild-Mancinelli K."/>
            <person name="Lyhne E.K."/>
            <person name="Kogle M.E."/>
            <person name="Barry K."/>
            <person name="Clum A."/>
            <person name="Na H."/>
            <person name="Ledsgaard L."/>
            <person name="Lin J."/>
            <person name="Lipzen A."/>
            <person name="Kuo A."/>
            <person name="Riley R."/>
            <person name="Mondo S."/>
            <person name="Labutti K."/>
            <person name="Haridas S."/>
            <person name="Pangalinan J."/>
            <person name="Salamov A.A."/>
            <person name="Simmons B.A."/>
            <person name="Magnuson J.K."/>
            <person name="Chen J."/>
            <person name="Drula E."/>
            <person name="Henrissat B."/>
            <person name="Wiebenga A."/>
            <person name="Lubbers R.J."/>
            <person name="Gomes A.C."/>
            <person name="Makela M.R."/>
            <person name="Stajich J."/>
            <person name="Grigoriev I.V."/>
            <person name="Mortensen U.H."/>
            <person name="De Vries R.P."/>
            <person name="Baker S.E."/>
            <person name="Andersen M.R."/>
        </authorList>
    </citation>
    <scope>NUCLEOTIDE SEQUENCE [LARGE SCALE GENOMIC DNA]</scope>
    <source>
        <strain evidence="6 7">CBS 209.92</strain>
    </source>
</reference>
<dbReference type="Pfam" id="PF01425">
    <property type="entry name" value="Amidase"/>
    <property type="match status" value="1"/>
</dbReference>
<dbReference type="InterPro" id="IPR020556">
    <property type="entry name" value="Amidase_CS"/>
</dbReference>
<evidence type="ECO:0000313" key="7">
    <source>
        <dbReference type="Proteomes" id="UP001610563"/>
    </source>
</evidence>
<feature type="domain" description="Amidase" evidence="5">
    <location>
        <begin position="83"/>
        <end position="524"/>
    </location>
</feature>
<dbReference type="PROSITE" id="PS00571">
    <property type="entry name" value="AMIDASES"/>
    <property type="match status" value="1"/>
</dbReference>
<dbReference type="InterPro" id="IPR036928">
    <property type="entry name" value="AS_sf"/>
</dbReference>
<dbReference type="EC" id="3.5.1.4" evidence="3"/>
<keyword evidence="7" id="KW-1185">Reference proteome</keyword>
<dbReference type="SUPFAM" id="SSF75304">
    <property type="entry name" value="Amidase signature (AS) enzymes"/>
    <property type="match status" value="1"/>
</dbReference>
<evidence type="ECO:0000256" key="2">
    <source>
        <dbReference type="ARBA" id="ARBA00009199"/>
    </source>
</evidence>
<evidence type="ECO:0000256" key="3">
    <source>
        <dbReference type="ARBA" id="ARBA00012922"/>
    </source>
</evidence>
<dbReference type="PANTHER" id="PTHR46072">
    <property type="entry name" value="AMIDASE-RELATED-RELATED"/>
    <property type="match status" value="1"/>
</dbReference>
<comment type="catalytic activity">
    <reaction evidence="1">
        <text>a monocarboxylic acid amide + H2O = a monocarboxylate + NH4(+)</text>
        <dbReference type="Rhea" id="RHEA:12020"/>
        <dbReference type="ChEBI" id="CHEBI:15377"/>
        <dbReference type="ChEBI" id="CHEBI:28938"/>
        <dbReference type="ChEBI" id="CHEBI:35757"/>
        <dbReference type="ChEBI" id="CHEBI:83628"/>
        <dbReference type="EC" id="3.5.1.4"/>
    </reaction>
</comment>
<evidence type="ECO:0000313" key="6">
    <source>
        <dbReference type="EMBL" id="KAL2798616.1"/>
    </source>
</evidence>
<organism evidence="6 7">
    <name type="scientific">Aspergillus keveii</name>
    <dbReference type="NCBI Taxonomy" id="714993"/>
    <lineage>
        <taxon>Eukaryota</taxon>
        <taxon>Fungi</taxon>
        <taxon>Dikarya</taxon>
        <taxon>Ascomycota</taxon>
        <taxon>Pezizomycotina</taxon>
        <taxon>Eurotiomycetes</taxon>
        <taxon>Eurotiomycetidae</taxon>
        <taxon>Eurotiales</taxon>
        <taxon>Aspergillaceae</taxon>
        <taxon>Aspergillus</taxon>
        <taxon>Aspergillus subgen. Nidulantes</taxon>
    </lineage>
</organism>